<evidence type="ECO:0000259" key="11">
    <source>
        <dbReference type="Pfam" id="PF21088"/>
    </source>
</evidence>
<evidence type="ECO:0000256" key="7">
    <source>
        <dbReference type="SAM" id="Phobius"/>
    </source>
</evidence>
<dbReference type="EMBL" id="CAJHOE010000002">
    <property type="protein sequence ID" value="CAD7288001.1"/>
    <property type="molecule type" value="Genomic_DNA"/>
</dbReference>
<evidence type="ECO:0000313" key="13">
    <source>
        <dbReference type="Proteomes" id="UP000789359"/>
    </source>
</evidence>
<sequence length="635" mass="70965">MRKIFTTFLVFFIALNLYANTQNEPSNEGNKSKELEILNIIDAIQTLNSQLKILSTQDDANNTKAGENIALLNTQKQKLLEVIPAAITKIKIKDGDRQKFYKQKEQLQKSVTRYEKSGNKHAYTDSAIALEKILINETFVSAILKVQDGFKRGISAKDVKFAISEALIELSAGSYARTRALKDGVEAGKFDEKLSELDMLRQTYEEILNYLKDNAELLSSSKLLSGLNLQVAIDYIDEKTEFSLFGVSAGKLAIIIFVLIFFVSLTRILALLTYKLALSLFSKNVHAEDMKDQIVNIIKRPISSLLIAYALNVCASIIYHPAPIPINITNIFIIIYTLLFAWLVLTILNGYGLLLISELTKKTGRKEVVNLILKIIYFIVIVIAILAVLSHMGFDISAIIASLGIGGLAVAFAAKDIIANFFASVMLLFDNSFSQGDWIVCGKIEGTIVEIGLRNTSIRSFDNSLIFVPNSKLASEAIVNWSRRRVGRQIKMIVGVTYNSTPEQIVKCINDIETMLLEHPGISKPENGGSFRSENARYKFRQSIVSIDDLAGYKSNLFVKLDKLNDSSIDILIYCFSKTTVWGEFLDVKQDVILKIMHIIKANNLNFAFPSQSLYVESGDESKILPETKKEKDLI</sequence>
<evidence type="ECO:0000313" key="12">
    <source>
        <dbReference type="EMBL" id="CAD7288001.1"/>
    </source>
</evidence>
<evidence type="ECO:0000256" key="2">
    <source>
        <dbReference type="ARBA" id="ARBA00008017"/>
    </source>
</evidence>
<keyword evidence="13" id="KW-1185">Reference proteome</keyword>
<dbReference type="Pfam" id="PF21088">
    <property type="entry name" value="MS_channel_1st"/>
    <property type="match status" value="1"/>
</dbReference>
<dbReference type="Pfam" id="PF21082">
    <property type="entry name" value="MS_channel_3rd"/>
    <property type="match status" value="1"/>
</dbReference>
<keyword evidence="6 7" id="KW-0472">Membrane</keyword>
<evidence type="ECO:0000259" key="10">
    <source>
        <dbReference type="Pfam" id="PF21082"/>
    </source>
</evidence>
<keyword evidence="3" id="KW-1003">Cell membrane</keyword>
<dbReference type="RefSeq" id="WP_230056845.1">
    <property type="nucleotide sequence ID" value="NZ_CAJHOE010000002.1"/>
</dbReference>
<dbReference type="InterPro" id="IPR010920">
    <property type="entry name" value="LSM_dom_sf"/>
</dbReference>
<keyword evidence="4 7" id="KW-0812">Transmembrane</keyword>
<evidence type="ECO:0008006" key="14">
    <source>
        <dbReference type="Google" id="ProtNLM"/>
    </source>
</evidence>
<feature type="transmembrane region" description="Helical" evidence="7">
    <location>
        <begin position="331"/>
        <end position="356"/>
    </location>
</feature>
<dbReference type="Gene3D" id="3.30.70.100">
    <property type="match status" value="1"/>
</dbReference>
<dbReference type="InterPro" id="IPR023408">
    <property type="entry name" value="MscS_beta-dom_sf"/>
</dbReference>
<evidence type="ECO:0000259" key="9">
    <source>
        <dbReference type="Pfam" id="PF00924"/>
    </source>
</evidence>
<evidence type="ECO:0000256" key="5">
    <source>
        <dbReference type="ARBA" id="ARBA00022989"/>
    </source>
</evidence>
<feature type="chain" id="PRO_5046411324" description="Mechanosensitive ion channel family protein" evidence="8">
    <location>
        <begin position="20"/>
        <end position="635"/>
    </location>
</feature>
<evidence type="ECO:0000256" key="6">
    <source>
        <dbReference type="ARBA" id="ARBA00023136"/>
    </source>
</evidence>
<feature type="transmembrane region" description="Helical" evidence="7">
    <location>
        <begin position="252"/>
        <end position="281"/>
    </location>
</feature>
<dbReference type="Pfam" id="PF00924">
    <property type="entry name" value="MS_channel_2nd"/>
    <property type="match status" value="1"/>
</dbReference>
<feature type="transmembrane region" description="Helical" evidence="7">
    <location>
        <begin position="302"/>
        <end position="319"/>
    </location>
</feature>
<dbReference type="Gene3D" id="1.10.287.1260">
    <property type="match status" value="1"/>
</dbReference>
<dbReference type="PANTHER" id="PTHR43634:SF2">
    <property type="entry name" value="LOW CONDUCTANCE MECHANOSENSITIVE CHANNEL YNAI"/>
    <property type="match status" value="1"/>
</dbReference>
<organism evidence="12 13">
    <name type="scientific">Campylobacter suis</name>
    <dbReference type="NCBI Taxonomy" id="2790657"/>
    <lineage>
        <taxon>Bacteria</taxon>
        <taxon>Pseudomonadati</taxon>
        <taxon>Campylobacterota</taxon>
        <taxon>Epsilonproteobacteria</taxon>
        <taxon>Campylobacterales</taxon>
        <taxon>Campylobacteraceae</taxon>
        <taxon>Campylobacter</taxon>
    </lineage>
</organism>
<dbReference type="SUPFAM" id="SSF50182">
    <property type="entry name" value="Sm-like ribonucleoproteins"/>
    <property type="match status" value="1"/>
</dbReference>
<dbReference type="InterPro" id="IPR049142">
    <property type="entry name" value="MS_channel_1st"/>
</dbReference>
<feature type="transmembrane region" description="Helical" evidence="7">
    <location>
        <begin position="368"/>
        <end position="390"/>
    </location>
</feature>
<feature type="signal peptide" evidence="8">
    <location>
        <begin position="1"/>
        <end position="19"/>
    </location>
</feature>
<dbReference type="SUPFAM" id="SSF82689">
    <property type="entry name" value="Mechanosensitive channel protein MscS (YggB), C-terminal domain"/>
    <property type="match status" value="1"/>
</dbReference>
<evidence type="ECO:0000256" key="4">
    <source>
        <dbReference type="ARBA" id="ARBA00022692"/>
    </source>
</evidence>
<dbReference type="InterPro" id="IPR006685">
    <property type="entry name" value="MscS_channel_2nd"/>
</dbReference>
<dbReference type="InterPro" id="IPR045042">
    <property type="entry name" value="YnaI-like"/>
</dbReference>
<evidence type="ECO:0000256" key="8">
    <source>
        <dbReference type="SAM" id="SignalP"/>
    </source>
</evidence>
<comment type="subcellular location">
    <subcellularLocation>
        <location evidence="1">Cell membrane</location>
        <topology evidence="1">Multi-pass membrane protein</topology>
    </subcellularLocation>
</comment>
<accession>A0ABM8Q597</accession>
<reference evidence="12 13" key="1">
    <citation type="submission" date="2020-11" db="EMBL/GenBank/DDBJ databases">
        <authorList>
            <person name="Peeters C."/>
        </authorList>
    </citation>
    <scope>NUCLEOTIDE SEQUENCE [LARGE SCALE GENOMIC DNA]</scope>
    <source>
        <strain evidence="12 13">LMG 8286</strain>
    </source>
</reference>
<name>A0ABM8Q597_9BACT</name>
<dbReference type="InterPro" id="IPR049278">
    <property type="entry name" value="MS_channel_C"/>
</dbReference>
<feature type="domain" description="Mechanosensitive ion channel transmembrane helices 2/3" evidence="11">
    <location>
        <begin position="374"/>
        <end position="415"/>
    </location>
</feature>
<dbReference type="InterPro" id="IPR011066">
    <property type="entry name" value="MscS_channel_C_sf"/>
</dbReference>
<protein>
    <recommendedName>
        <fullName evidence="14">Mechanosensitive ion channel family protein</fullName>
    </recommendedName>
</protein>
<dbReference type="Proteomes" id="UP000789359">
    <property type="component" value="Unassembled WGS sequence"/>
</dbReference>
<comment type="similarity">
    <text evidence="2">Belongs to the MscS (TC 1.A.23) family.</text>
</comment>
<dbReference type="SUPFAM" id="SSF82861">
    <property type="entry name" value="Mechanosensitive channel protein MscS (YggB), transmembrane region"/>
    <property type="match status" value="1"/>
</dbReference>
<evidence type="ECO:0000256" key="1">
    <source>
        <dbReference type="ARBA" id="ARBA00004651"/>
    </source>
</evidence>
<keyword evidence="5 7" id="KW-1133">Transmembrane helix</keyword>
<proteinExistence type="inferred from homology"/>
<gene>
    <name evidence="12" type="ORF">LMG8286_01079</name>
</gene>
<dbReference type="InterPro" id="IPR011014">
    <property type="entry name" value="MscS_channel_TM-2"/>
</dbReference>
<dbReference type="Gene3D" id="2.30.30.60">
    <property type="match status" value="1"/>
</dbReference>
<evidence type="ECO:0000256" key="3">
    <source>
        <dbReference type="ARBA" id="ARBA00022475"/>
    </source>
</evidence>
<feature type="domain" description="Mechanosensitive ion channel MscS" evidence="9">
    <location>
        <begin position="416"/>
        <end position="483"/>
    </location>
</feature>
<feature type="transmembrane region" description="Helical" evidence="7">
    <location>
        <begin position="396"/>
        <end position="414"/>
    </location>
</feature>
<feature type="domain" description="Mechanosensitive ion channel MscS C-terminal" evidence="10">
    <location>
        <begin position="490"/>
        <end position="607"/>
    </location>
</feature>
<dbReference type="PANTHER" id="PTHR43634">
    <property type="entry name" value="OW CONDUCTANCE MECHANOSENSITIVE CHANNEL"/>
    <property type="match status" value="1"/>
</dbReference>
<keyword evidence="8" id="KW-0732">Signal</keyword>
<comment type="caution">
    <text evidence="12">The sequence shown here is derived from an EMBL/GenBank/DDBJ whole genome shotgun (WGS) entry which is preliminary data.</text>
</comment>